<keyword evidence="5" id="KW-1185">Reference proteome</keyword>
<gene>
    <name evidence="4" type="ORF">OIDMADRAFT_42803</name>
</gene>
<dbReference type="InterPro" id="IPR036291">
    <property type="entry name" value="NAD(P)-bd_dom_sf"/>
</dbReference>
<keyword evidence="2" id="KW-0560">Oxidoreductase</keyword>
<dbReference type="EMBL" id="KN832878">
    <property type="protein sequence ID" value="KIM99842.1"/>
    <property type="molecule type" value="Genomic_DNA"/>
</dbReference>
<organism evidence="4 5">
    <name type="scientific">Oidiodendron maius (strain Zn)</name>
    <dbReference type="NCBI Taxonomy" id="913774"/>
    <lineage>
        <taxon>Eukaryota</taxon>
        <taxon>Fungi</taxon>
        <taxon>Dikarya</taxon>
        <taxon>Ascomycota</taxon>
        <taxon>Pezizomycotina</taxon>
        <taxon>Leotiomycetes</taxon>
        <taxon>Leotiomycetes incertae sedis</taxon>
        <taxon>Myxotrichaceae</taxon>
        <taxon>Oidiodendron</taxon>
    </lineage>
</organism>
<dbReference type="InterPro" id="IPR051609">
    <property type="entry name" value="NmrA/Isoflavone_reductase-like"/>
</dbReference>
<dbReference type="OrthoDB" id="419598at2759"/>
<reference evidence="5" key="2">
    <citation type="submission" date="2015-01" db="EMBL/GenBank/DDBJ databases">
        <title>Evolutionary Origins and Diversification of the Mycorrhizal Mutualists.</title>
        <authorList>
            <consortium name="DOE Joint Genome Institute"/>
            <consortium name="Mycorrhizal Genomics Consortium"/>
            <person name="Kohler A."/>
            <person name="Kuo A."/>
            <person name="Nagy L.G."/>
            <person name="Floudas D."/>
            <person name="Copeland A."/>
            <person name="Barry K.W."/>
            <person name="Cichocki N."/>
            <person name="Veneault-Fourrey C."/>
            <person name="LaButti K."/>
            <person name="Lindquist E.A."/>
            <person name="Lipzen A."/>
            <person name="Lundell T."/>
            <person name="Morin E."/>
            <person name="Murat C."/>
            <person name="Riley R."/>
            <person name="Ohm R."/>
            <person name="Sun H."/>
            <person name="Tunlid A."/>
            <person name="Henrissat B."/>
            <person name="Grigoriev I.V."/>
            <person name="Hibbett D.S."/>
            <person name="Martin F."/>
        </authorList>
    </citation>
    <scope>NUCLEOTIDE SEQUENCE [LARGE SCALE GENOMIC DNA]</scope>
    <source>
        <strain evidence="5">Zn</strain>
    </source>
</reference>
<dbReference type="GO" id="GO:0016491">
    <property type="term" value="F:oxidoreductase activity"/>
    <property type="evidence" value="ECO:0007669"/>
    <property type="project" value="UniProtKB-KW"/>
</dbReference>
<dbReference type="Gene3D" id="3.40.50.720">
    <property type="entry name" value="NAD(P)-binding Rossmann-like Domain"/>
    <property type="match status" value="1"/>
</dbReference>
<evidence type="ECO:0000256" key="1">
    <source>
        <dbReference type="ARBA" id="ARBA00022857"/>
    </source>
</evidence>
<dbReference type="Pfam" id="PF05368">
    <property type="entry name" value="NmrA"/>
    <property type="match status" value="1"/>
</dbReference>
<dbReference type="Gene3D" id="3.90.25.10">
    <property type="entry name" value="UDP-galactose 4-epimerase, domain 1"/>
    <property type="match status" value="1"/>
</dbReference>
<feature type="domain" description="NmrA-like" evidence="3">
    <location>
        <begin position="8"/>
        <end position="159"/>
    </location>
</feature>
<evidence type="ECO:0000313" key="4">
    <source>
        <dbReference type="EMBL" id="KIM99842.1"/>
    </source>
</evidence>
<keyword evidence="1" id="KW-0521">NADP</keyword>
<dbReference type="SUPFAM" id="SSF51735">
    <property type="entry name" value="NAD(P)-binding Rossmann-fold domains"/>
    <property type="match status" value="1"/>
</dbReference>
<dbReference type="PANTHER" id="PTHR47706">
    <property type="entry name" value="NMRA-LIKE FAMILY PROTEIN"/>
    <property type="match status" value="1"/>
</dbReference>
<dbReference type="AlphaFoldDB" id="A0A0C3DD10"/>
<proteinExistence type="predicted"/>
<dbReference type="Proteomes" id="UP000054321">
    <property type="component" value="Unassembled WGS sequence"/>
</dbReference>
<dbReference type="PANTHER" id="PTHR47706:SF7">
    <property type="entry name" value="CIPA-LIKE, PUTATIVE (AFU_ORTHOLOGUE AFUA_1G01630)-RELATED"/>
    <property type="match status" value="1"/>
</dbReference>
<sequence>MVSENRLSNVAIVGAGGNSGRVITEYLLKTGKHVVTAITRLDSTTQIPEGVKITKVDYNSHQSLVDGFQGQDVLVICLAAAASDTQSKLIKAAGDAGVPWVLPNEWSPDTANEDVNRDIAVFHSKREICKEIAKLSKVSYIAVTTGFWYEYCLSNPLAFGFDFKKRSVSFLDGGEALVSMCTYAQVGRAVTALLSLPIQPEGDDKMHCLEHFRNRNVYVSSFTISQEDMLRSVLRVTGTNVQDWTITKVPSREQYQTGLKELQGGDMAGFTKMMFSRVFYSDGSGNYEKIRGTSNQLLGLPKESLDVATEAVIKLTKGAK</sequence>
<dbReference type="InterPro" id="IPR045312">
    <property type="entry name" value="PCBER-like"/>
</dbReference>
<dbReference type="STRING" id="913774.A0A0C3DD10"/>
<reference evidence="4 5" key="1">
    <citation type="submission" date="2014-04" db="EMBL/GenBank/DDBJ databases">
        <authorList>
            <consortium name="DOE Joint Genome Institute"/>
            <person name="Kuo A."/>
            <person name="Martino E."/>
            <person name="Perotto S."/>
            <person name="Kohler A."/>
            <person name="Nagy L.G."/>
            <person name="Floudas D."/>
            <person name="Copeland A."/>
            <person name="Barry K.W."/>
            <person name="Cichocki N."/>
            <person name="Veneault-Fourrey C."/>
            <person name="LaButti K."/>
            <person name="Lindquist E.A."/>
            <person name="Lipzen A."/>
            <person name="Lundell T."/>
            <person name="Morin E."/>
            <person name="Murat C."/>
            <person name="Sun H."/>
            <person name="Tunlid A."/>
            <person name="Henrissat B."/>
            <person name="Grigoriev I.V."/>
            <person name="Hibbett D.S."/>
            <person name="Martin F."/>
            <person name="Nordberg H.P."/>
            <person name="Cantor M.N."/>
            <person name="Hua S.X."/>
        </authorList>
    </citation>
    <scope>NUCLEOTIDE SEQUENCE [LARGE SCALE GENOMIC DNA]</scope>
    <source>
        <strain evidence="4 5">Zn</strain>
    </source>
</reference>
<name>A0A0C3DD10_OIDMZ</name>
<dbReference type="CDD" id="cd05259">
    <property type="entry name" value="PCBER_SDR_a"/>
    <property type="match status" value="1"/>
</dbReference>
<evidence type="ECO:0000313" key="5">
    <source>
        <dbReference type="Proteomes" id="UP000054321"/>
    </source>
</evidence>
<protein>
    <recommendedName>
        <fullName evidence="3">NmrA-like domain-containing protein</fullName>
    </recommendedName>
</protein>
<evidence type="ECO:0000256" key="2">
    <source>
        <dbReference type="ARBA" id="ARBA00023002"/>
    </source>
</evidence>
<dbReference type="InterPro" id="IPR008030">
    <property type="entry name" value="NmrA-like"/>
</dbReference>
<dbReference type="HOGENOM" id="CLU_044876_1_1_1"/>
<evidence type="ECO:0000259" key="3">
    <source>
        <dbReference type="Pfam" id="PF05368"/>
    </source>
</evidence>
<dbReference type="InParanoid" id="A0A0C3DD10"/>
<accession>A0A0C3DD10</accession>